<evidence type="ECO:0000313" key="1">
    <source>
        <dbReference type="EMBL" id="MBB4612566.1"/>
    </source>
</evidence>
<comment type="caution">
    <text evidence="1">The sequence shown here is derived from an EMBL/GenBank/DDBJ whole genome shotgun (WGS) entry which is preliminary data.</text>
</comment>
<dbReference type="Proteomes" id="UP000538566">
    <property type="component" value="Unassembled WGS sequence"/>
</dbReference>
<name>A0A7W7A917_9SPHN</name>
<gene>
    <name evidence="1" type="ORF">GGR37_000812</name>
</gene>
<accession>A0A7W7A917</accession>
<protein>
    <submittedName>
        <fullName evidence="1">Uncharacterized protein</fullName>
    </submittedName>
</protein>
<organism evidence="1 2">
    <name type="scientific">Novosphingobium taihuense</name>
    <dbReference type="NCBI Taxonomy" id="260085"/>
    <lineage>
        <taxon>Bacteria</taxon>
        <taxon>Pseudomonadati</taxon>
        <taxon>Pseudomonadota</taxon>
        <taxon>Alphaproteobacteria</taxon>
        <taxon>Sphingomonadales</taxon>
        <taxon>Sphingomonadaceae</taxon>
        <taxon>Novosphingobium</taxon>
    </lineage>
</organism>
<keyword evidence="2" id="KW-1185">Reference proteome</keyword>
<evidence type="ECO:0000313" key="2">
    <source>
        <dbReference type="Proteomes" id="UP000538566"/>
    </source>
</evidence>
<sequence>MASSDLQLSLESRLCLSCGLCCDGTLYEDAKIRDDEVASVEGIGLKTGRNAEGHATFLFACHYLDGACCTRYDQWRPSVCGKYFCRLQEKVRRNELAEDQAFDKIATARRLAADVKKALPTGMPIFEARHHFARLAARQPDLTPEEARFVVKMFVLERFLDAEFRKPDKGHLPKGARASATA</sequence>
<proteinExistence type="predicted"/>
<dbReference type="EMBL" id="JACHOA010000001">
    <property type="protein sequence ID" value="MBB4612566.1"/>
    <property type="molecule type" value="Genomic_DNA"/>
</dbReference>
<dbReference type="RefSeq" id="WP_144901364.1">
    <property type="nucleotide sequence ID" value="NZ_JACHOA010000001.1"/>
</dbReference>
<dbReference type="AlphaFoldDB" id="A0A7W7A917"/>
<reference evidence="1 2" key="1">
    <citation type="submission" date="2020-08" db="EMBL/GenBank/DDBJ databases">
        <title>Genomic Encyclopedia of Type Strains, Phase IV (KMG-IV): sequencing the most valuable type-strain genomes for metagenomic binning, comparative biology and taxonomic classification.</title>
        <authorList>
            <person name="Goeker M."/>
        </authorList>
    </citation>
    <scope>NUCLEOTIDE SEQUENCE [LARGE SCALE GENOMIC DNA]</scope>
    <source>
        <strain evidence="1 2">DSM 17507</strain>
    </source>
</reference>